<keyword evidence="4" id="KW-1185">Reference proteome</keyword>
<evidence type="ECO:0008006" key="5">
    <source>
        <dbReference type="Google" id="ProtNLM"/>
    </source>
</evidence>
<comment type="caution">
    <text evidence="3">The sequence shown here is derived from an EMBL/GenBank/DDBJ whole genome shotgun (WGS) entry which is preliminary data.</text>
</comment>
<dbReference type="EMBL" id="WVTB01000019">
    <property type="protein sequence ID" value="KAF3808470.1"/>
    <property type="molecule type" value="Genomic_DNA"/>
</dbReference>
<evidence type="ECO:0000256" key="2">
    <source>
        <dbReference type="SAM" id="MobiDB-lite"/>
    </source>
</evidence>
<proteinExistence type="predicted"/>
<reference evidence="3" key="2">
    <citation type="submission" date="2020-03" db="EMBL/GenBank/DDBJ databases">
        <authorList>
            <person name="Fu F.-F."/>
            <person name="Chen J."/>
        </authorList>
    </citation>
    <scope>NUCLEOTIDE SEQUENCE</scope>
    <source>
        <strain evidence="3">Lc1</strain>
    </source>
</reference>
<feature type="coiled-coil region" evidence="1">
    <location>
        <begin position="364"/>
        <end position="391"/>
    </location>
</feature>
<protein>
    <recommendedName>
        <fullName evidence="5">Ankyrin repeat protein</fullName>
    </recommendedName>
</protein>
<organism evidence="3 4">
    <name type="scientific">Colletotrichum gloeosporioides</name>
    <name type="common">Anthracnose fungus</name>
    <name type="synonym">Glomerella cingulata</name>
    <dbReference type="NCBI Taxonomy" id="474922"/>
    <lineage>
        <taxon>Eukaryota</taxon>
        <taxon>Fungi</taxon>
        <taxon>Dikarya</taxon>
        <taxon>Ascomycota</taxon>
        <taxon>Pezizomycotina</taxon>
        <taxon>Sordariomycetes</taxon>
        <taxon>Hypocreomycetidae</taxon>
        <taxon>Glomerellales</taxon>
        <taxon>Glomerellaceae</taxon>
        <taxon>Colletotrichum</taxon>
        <taxon>Colletotrichum gloeosporioides species complex</taxon>
    </lineage>
</organism>
<dbReference type="Proteomes" id="UP000613401">
    <property type="component" value="Unassembled WGS sequence"/>
</dbReference>
<dbReference type="Gene3D" id="1.25.40.20">
    <property type="entry name" value="Ankyrin repeat-containing domain"/>
    <property type="match status" value="1"/>
</dbReference>
<dbReference type="InterPro" id="IPR036770">
    <property type="entry name" value="Ankyrin_rpt-contain_sf"/>
</dbReference>
<accession>A0A8H4CR17</accession>
<evidence type="ECO:0000313" key="3">
    <source>
        <dbReference type="EMBL" id="KAF3808470.1"/>
    </source>
</evidence>
<reference evidence="3" key="1">
    <citation type="journal article" date="2020" name="Phytopathology">
        <title>Genome sequence and comparative analysis of Colletotrichum gloeosporioides isolated from Liriodendron leaves.</title>
        <authorList>
            <person name="Fu F.F."/>
            <person name="Hao Z."/>
            <person name="Wang P."/>
            <person name="Lu Y."/>
            <person name="Xue L.J."/>
            <person name="Wei G."/>
            <person name="Tian Y."/>
            <person name="Baishi H."/>
            <person name="Xu H."/>
            <person name="Shi J."/>
            <person name="Cheng T."/>
            <person name="Wang G."/>
            <person name="Yi Y."/>
            <person name="Chen J."/>
        </authorList>
    </citation>
    <scope>NUCLEOTIDE SEQUENCE</scope>
    <source>
        <strain evidence="3">Lc1</strain>
    </source>
</reference>
<gene>
    <name evidence="3" type="ORF">GCG54_00006330</name>
</gene>
<dbReference type="RefSeq" id="XP_045267629.1">
    <property type="nucleotide sequence ID" value="XM_045406337.1"/>
</dbReference>
<dbReference type="GeneID" id="69013479"/>
<name>A0A8H4CR17_COLGL</name>
<keyword evidence="1" id="KW-0175">Coiled coil</keyword>
<feature type="region of interest" description="Disordered" evidence="2">
    <location>
        <begin position="465"/>
        <end position="486"/>
    </location>
</feature>
<dbReference type="AlphaFoldDB" id="A0A8H4CR17"/>
<evidence type="ECO:0000313" key="4">
    <source>
        <dbReference type="Proteomes" id="UP000613401"/>
    </source>
</evidence>
<evidence type="ECO:0000256" key="1">
    <source>
        <dbReference type="SAM" id="Coils"/>
    </source>
</evidence>
<sequence>MQAVALAIMGEWPTETSLYHQVMRKLVSHDTDTHGPFRPFIDDANASRRHFEILTSMPVTTAEGEQRVHGTSNPCTKKAVLNFPDLQIRILRQDERGVSQILKDNPSSVSEVNCYGQNSVHIAVGVGNLKVLQMILRYADALSLNAQDYAKGRGRYAVEYAAISQFHIGYRDTDNVECNCCDILDALLQADCALYPSFFLSIFFGCTRSEEGGTADCALRKVMLCLKERRQRLGEYAKKHLAPTQAVAFGIYGTSVLDEAAGDVQTALEERSISIPTSLRPAADATGWDNSLGETVVQAAVTIADVIWFCDFWAIAEESQPWANSSKPTPVLKLILRYLTFTALGLRHSCCRLAQSEGIQYWDSEEVDEVLEEQKEDILRLEELLEELKQDYEESPDLGTFVDGYWEPKVGTAIDELNARKLDEDDMKAARELGVTWHSFENEIEERDYSRSSDLDYWMEKLNTIVPEPDSDSDIPMAPDLPVRDP</sequence>